<dbReference type="RefSeq" id="WP_085097509.1">
    <property type="nucleotide sequence ID" value="NZ_FWZU01000001.1"/>
</dbReference>
<dbReference type="Pfam" id="PF16889">
    <property type="entry name" value="Hepar_II_III_N"/>
    <property type="match status" value="1"/>
</dbReference>
<dbReference type="AlphaFoldDB" id="A0A1X7C5V2"/>
<dbReference type="Gene3D" id="1.50.10.100">
    <property type="entry name" value="Chondroitin AC/alginate lyase"/>
    <property type="match status" value="1"/>
</dbReference>
<evidence type="ECO:0000259" key="5">
    <source>
        <dbReference type="Pfam" id="PF07940"/>
    </source>
</evidence>
<evidence type="ECO:0000313" key="8">
    <source>
        <dbReference type="Proteomes" id="UP000192906"/>
    </source>
</evidence>
<comment type="subcellular location">
    <subcellularLocation>
        <location evidence="1">Periplasm</location>
    </subcellularLocation>
</comment>
<evidence type="ECO:0000256" key="1">
    <source>
        <dbReference type="ARBA" id="ARBA00004418"/>
    </source>
</evidence>
<evidence type="ECO:0000256" key="3">
    <source>
        <dbReference type="ARBA" id="ARBA00022764"/>
    </source>
</evidence>
<sequence>MKFDKFVWFVNRLKAMGPMEILYRLRNEGRAYLESVGFLTASKIPYTDLNSDGKIWLPMNGLKSVQQVIISSADLVLYEGMSFFALDEKFPCITPEWNTDPLTGVTCPLIFGKKLDFKNQSLCGDVKYLWEISRFLQIVPLSRAWHVTGDEKYIKSVHLMVESWLDQCPYMLGVNWSSSLEIGVRLINWSIAWQYIGGINSPLFEGVEGQKFRTRWLDSIFQHIHFIDAWYSKGSSANNHLIGEAAGVFAACTTWPFWKNCKKWKSRALKILEHEADNQVFSDGVDREQAISYQQFVIDFFMVSYLADKKSFSESYINTIEKMVSFIASMMNGTGQLPMIGDADDGNVTGLGLYSEFDTYESILATAGYLFSRDDFLSRSGKYDLKTVCLTGVDSNAVLPCISAENIPLKRSFENGGYYILGDNFSSKSELFIVVYSGPLGYGTLAAHGHADALSIYLTYKNREFLIDPGTYVYNGKPAWRKYFRGTAAHNTVRIDRCDQSEQGGDFLWKTHARSEGEIHFDQGIETFRGRHNGYERLKDSVTHERVVSLNKAGQQIVVQDHIHCKEAHFVETFWHFSEKCEVVFDGPHRIIASNNGVKLELHFGESAAVRIVCGDSEIPSGWVSRSFGVKVPSVTVVSEVQIGGDSSLITKILYSE</sequence>
<dbReference type="InterPro" id="IPR008929">
    <property type="entry name" value="Chondroitin_lyas"/>
</dbReference>
<name>A0A1X7C5V2_9BACT</name>
<dbReference type="EMBL" id="FWZU01000001">
    <property type="protein sequence ID" value="SME90560.1"/>
    <property type="molecule type" value="Genomic_DNA"/>
</dbReference>
<dbReference type="GO" id="GO:0016829">
    <property type="term" value="F:lyase activity"/>
    <property type="evidence" value="ECO:0007669"/>
    <property type="project" value="UniProtKB-KW"/>
</dbReference>
<evidence type="ECO:0000256" key="4">
    <source>
        <dbReference type="ARBA" id="ARBA00023239"/>
    </source>
</evidence>
<dbReference type="STRING" id="1519643.SAMN06295933_0389"/>
<proteinExistence type="predicted"/>
<keyword evidence="2" id="KW-0732">Signal</keyword>
<dbReference type="Gene3D" id="2.70.98.70">
    <property type="match status" value="1"/>
</dbReference>
<evidence type="ECO:0000259" key="6">
    <source>
        <dbReference type="Pfam" id="PF16889"/>
    </source>
</evidence>
<feature type="domain" description="Heparin-sulfate lyase N-terminal" evidence="6">
    <location>
        <begin position="112"/>
        <end position="347"/>
    </location>
</feature>
<feature type="domain" description="Heparinase II/III-like C-terminal" evidence="5">
    <location>
        <begin position="411"/>
        <end position="638"/>
    </location>
</feature>
<evidence type="ECO:0000256" key="2">
    <source>
        <dbReference type="ARBA" id="ARBA00022729"/>
    </source>
</evidence>
<dbReference type="PANTHER" id="PTHR39210">
    <property type="entry name" value="HEPARIN-SULFATE LYASE"/>
    <property type="match status" value="1"/>
</dbReference>
<dbReference type="GO" id="GO:0042597">
    <property type="term" value="C:periplasmic space"/>
    <property type="evidence" value="ECO:0007669"/>
    <property type="project" value="UniProtKB-SubCell"/>
</dbReference>
<keyword evidence="8" id="KW-1185">Reference proteome</keyword>
<dbReference type="InterPro" id="IPR031680">
    <property type="entry name" value="Hepar_II_III_N"/>
</dbReference>
<keyword evidence="3" id="KW-0574">Periplasm</keyword>
<dbReference type="PANTHER" id="PTHR39210:SF1">
    <property type="entry name" value="HEPARIN-SULFATE LYASE"/>
    <property type="match status" value="1"/>
</dbReference>
<reference evidence="8" key="1">
    <citation type="submission" date="2017-04" db="EMBL/GenBank/DDBJ databases">
        <authorList>
            <person name="Varghese N."/>
            <person name="Submissions S."/>
        </authorList>
    </citation>
    <scope>NUCLEOTIDE SEQUENCE [LARGE SCALE GENOMIC DNA]</scope>
    <source>
        <strain evidence="8">K3S</strain>
    </source>
</reference>
<organism evidence="7 8">
    <name type="scientific">Desulfovibrio gilichinskyi</name>
    <dbReference type="NCBI Taxonomy" id="1519643"/>
    <lineage>
        <taxon>Bacteria</taxon>
        <taxon>Pseudomonadati</taxon>
        <taxon>Thermodesulfobacteriota</taxon>
        <taxon>Desulfovibrionia</taxon>
        <taxon>Desulfovibrionales</taxon>
        <taxon>Desulfovibrionaceae</taxon>
        <taxon>Desulfovibrio</taxon>
    </lineage>
</organism>
<gene>
    <name evidence="7" type="ORF">SAMN06295933_0389</name>
</gene>
<dbReference type="OrthoDB" id="9763014at2"/>
<keyword evidence="4" id="KW-0456">Lyase</keyword>
<protein>
    <submittedName>
        <fullName evidence="7">Heparinase II/III N-terminus</fullName>
    </submittedName>
</protein>
<dbReference type="InterPro" id="IPR012480">
    <property type="entry name" value="Hepar_II_III_C"/>
</dbReference>
<evidence type="ECO:0000313" key="7">
    <source>
        <dbReference type="EMBL" id="SME90560.1"/>
    </source>
</evidence>
<accession>A0A1X7C5V2</accession>
<dbReference type="SUPFAM" id="SSF48230">
    <property type="entry name" value="Chondroitin AC/alginate lyase"/>
    <property type="match status" value="1"/>
</dbReference>
<dbReference type="Pfam" id="PF07940">
    <property type="entry name" value="Hepar_II_III_C"/>
    <property type="match status" value="1"/>
</dbReference>
<dbReference type="Proteomes" id="UP000192906">
    <property type="component" value="Unassembled WGS sequence"/>
</dbReference>